<proteinExistence type="predicted"/>
<feature type="non-terminal residue" evidence="1">
    <location>
        <position position="33"/>
    </location>
</feature>
<name>X1CZK0_9ZZZZ</name>
<organism evidence="1">
    <name type="scientific">marine sediment metagenome</name>
    <dbReference type="NCBI Taxonomy" id="412755"/>
    <lineage>
        <taxon>unclassified sequences</taxon>
        <taxon>metagenomes</taxon>
        <taxon>ecological metagenomes</taxon>
    </lineage>
</organism>
<accession>X1CZK0</accession>
<evidence type="ECO:0000313" key="1">
    <source>
        <dbReference type="EMBL" id="GAH13946.1"/>
    </source>
</evidence>
<gene>
    <name evidence="1" type="ORF">S01H4_63363</name>
</gene>
<reference evidence="1" key="1">
    <citation type="journal article" date="2014" name="Front. Microbiol.">
        <title>High frequency of phylogenetically diverse reductive dehalogenase-homologous genes in deep subseafloor sedimentary metagenomes.</title>
        <authorList>
            <person name="Kawai M."/>
            <person name="Futagami T."/>
            <person name="Toyoda A."/>
            <person name="Takaki Y."/>
            <person name="Nishi S."/>
            <person name="Hori S."/>
            <person name="Arai W."/>
            <person name="Tsubouchi T."/>
            <person name="Morono Y."/>
            <person name="Uchiyama I."/>
            <person name="Ito T."/>
            <person name="Fujiyama A."/>
            <person name="Inagaki F."/>
            <person name="Takami H."/>
        </authorList>
    </citation>
    <scope>NUCLEOTIDE SEQUENCE</scope>
    <source>
        <strain evidence="1">Expedition CK06-06</strain>
    </source>
</reference>
<dbReference type="AlphaFoldDB" id="X1CZK0"/>
<protein>
    <submittedName>
        <fullName evidence="1">Uncharacterized protein</fullName>
    </submittedName>
</protein>
<comment type="caution">
    <text evidence="1">The sequence shown here is derived from an EMBL/GenBank/DDBJ whole genome shotgun (WGS) entry which is preliminary data.</text>
</comment>
<dbReference type="EMBL" id="BART01038082">
    <property type="protein sequence ID" value="GAH13946.1"/>
    <property type="molecule type" value="Genomic_DNA"/>
</dbReference>
<sequence>MKILICHNYYQNKGGEAQAALKEKELLESKRHR</sequence>